<dbReference type="Proteomes" id="UP000199706">
    <property type="component" value="Unassembled WGS sequence"/>
</dbReference>
<dbReference type="AlphaFoldDB" id="A0A1G7P7Z6"/>
<sequence>MLAGTVAHAPETSPWSRARINELIDTLLALAVVHGFEQSDALGEMLASGISSKRIWTIAEIAFIEVPLSEILDAIRRTRLYTDLQDPT</sequence>
<name>A0A1G7P7Z6_9BURK</name>
<evidence type="ECO:0000313" key="1">
    <source>
        <dbReference type="EMBL" id="SDF82446.1"/>
    </source>
</evidence>
<reference evidence="1 2" key="1">
    <citation type="submission" date="2016-10" db="EMBL/GenBank/DDBJ databases">
        <authorList>
            <person name="de Groot N.N."/>
        </authorList>
    </citation>
    <scope>NUCLEOTIDE SEQUENCE [LARGE SCALE GENOMIC DNA]</scope>
    <source>
        <strain evidence="1 2">LMG 2247</strain>
    </source>
</reference>
<accession>A0A1G7P7Z6</accession>
<dbReference type="EMBL" id="FNCJ01000001">
    <property type="protein sequence ID" value="SDF82446.1"/>
    <property type="molecule type" value="Genomic_DNA"/>
</dbReference>
<proteinExistence type="predicted"/>
<dbReference type="RefSeq" id="WP_176860721.1">
    <property type="nucleotide sequence ID" value="NZ_FNCJ01000001.1"/>
</dbReference>
<organism evidence="1 2">
    <name type="scientific">Paraburkholderia phenazinium</name>
    <dbReference type="NCBI Taxonomy" id="60549"/>
    <lineage>
        <taxon>Bacteria</taxon>
        <taxon>Pseudomonadati</taxon>
        <taxon>Pseudomonadota</taxon>
        <taxon>Betaproteobacteria</taxon>
        <taxon>Burkholderiales</taxon>
        <taxon>Burkholderiaceae</taxon>
        <taxon>Paraburkholderia</taxon>
    </lineage>
</organism>
<protein>
    <submittedName>
        <fullName evidence="1">Uncharacterized protein</fullName>
    </submittedName>
</protein>
<gene>
    <name evidence="1" type="ORF">SAMN05216466_101191</name>
</gene>
<evidence type="ECO:0000313" key="2">
    <source>
        <dbReference type="Proteomes" id="UP000199706"/>
    </source>
</evidence>